<sequence>MLKQMTEGAMSNIMQEACKFYSLHVDTINPKLFSLISFKIVHSLPSQ</sequence>
<name>A0A0A9DE80_ARUDO</name>
<dbReference type="EMBL" id="GBRH01210991">
    <property type="protein sequence ID" value="JAD86904.1"/>
    <property type="molecule type" value="Transcribed_RNA"/>
</dbReference>
<reference evidence="1" key="2">
    <citation type="journal article" date="2015" name="Data Brief">
        <title>Shoot transcriptome of the giant reed, Arundo donax.</title>
        <authorList>
            <person name="Barrero R.A."/>
            <person name="Guerrero F.D."/>
            <person name="Moolhuijzen P."/>
            <person name="Goolsby J.A."/>
            <person name="Tidwell J."/>
            <person name="Bellgard S.E."/>
            <person name="Bellgard M.I."/>
        </authorList>
    </citation>
    <scope>NUCLEOTIDE SEQUENCE</scope>
    <source>
        <tissue evidence="1">Shoot tissue taken approximately 20 cm above the soil surface</tissue>
    </source>
</reference>
<dbReference type="AlphaFoldDB" id="A0A0A9DE80"/>
<organism evidence="1">
    <name type="scientific">Arundo donax</name>
    <name type="common">Giant reed</name>
    <name type="synonym">Donax arundinaceus</name>
    <dbReference type="NCBI Taxonomy" id="35708"/>
    <lineage>
        <taxon>Eukaryota</taxon>
        <taxon>Viridiplantae</taxon>
        <taxon>Streptophyta</taxon>
        <taxon>Embryophyta</taxon>
        <taxon>Tracheophyta</taxon>
        <taxon>Spermatophyta</taxon>
        <taxon>Magnoliopsida</taxon>
        <taxon>Liliopsida</taxon>
        <taxon>Poales</taxon>
        <taxon>Poaceae</taxon>
        <taxon>PACMAD clade</taxon>
        <taxon>Arundinoideae</taxon>
        <taxon>Arundineae</taxon>
        <taxon>Arundo</taxon>
    </lineage>
</organism>
<proteinExistence type="predicted"/>
<reference evidence="1" key="1">
    <citation type="submission" date="2014-09" db="EMBL/GenBank/DDBJ databases">
        <authorList>
            <person name="Magalhaes I.L.F."/>
            <person name="Oliveira U."/>
            <person name="Santos F.R."/>
            <person name="Vidigal T.H.D.A."/>
            <person name="Brescovit A.D."/>
            <person name="Santos A.J."/>
        </authorList>
    </citation>
    <scope>NUCLEOTIDE SEQUENCE</scope>
    <source>
        <tissue evidence="1">Shoot tissue taken approximately 20 cm above the soil surface</tissue>
    </source>
</reference>
<evidence type="ECO:0000313" key="1">
    <source>
        <dbReference type="EMBL" id="JAD86904.1"/>
    </source>
</evidence>
<accession>A0A0A9DE80</accession>
<protein>
    <submittedName>
        <fullName evidence="1">Uncharacterized protein</fullName>
    </submittedName>
</protein>